<dbReference type="SUPFAM" id="SSF46689">
    <property type="entry name" value="Homeodomain-like"/>
    <property type="match status" value="1"/>
</dbReference>
<dbReference type="EMBL" id="DWZI01000055">
    <property type="protein sequence ID" value="HJA86695.1"/>
    <property type="molecule type" value="Genomic_DNA"/>
</dbReference>
<evidence type="ECO:0000256" key="4">
    <source>
        <dbReference type="ARBA" id="ARBA00023163"/>
    </source>
</evidence>
<dbReference type="CDD" id="cd00009">
    <property type="entry name" value="AAA"/>
    <property type="match status" value="1"/>
</dbReference>
<dbReference type="PROSITE" id="PS50045">
    <property type="entry name" value="SIGMA54_INTERACT_4"/>
    <property type="match status" value="1"/>
</dbReference>
<dbReference type="PROSITE" id="PS50110">
    <property type="entry name" value="RESPONSE_REGULATORY"/>
    <property type="match status" value="1"/>
</dbReference>
<evidence type="ECO:0000313" key="8">
    <source>
        <dbReference type="EMBL" id="HJA86695.1"/>
    </source>
</evidence>
<protein>
    <submittedName>
        <fullName evidence="8">Sigma-54 dependent transcriptional regulator</fullName>
    </submittedName>
</protein>
<dbReference type="PANTHER" id="PTHR32071">
    <property type="entry name" value="TRANSCRIPTIONAL REGULATORY PROTEIN"/>
    <property type="match status" value="1"/>
</dbReference>
<dbReference type="PRINTS" id="PR01590">
    <property type="entry name" value="HTHFIS"/>
</dbReference>
<dbReference type="Gene3D" id="1.10.10.60">
    <property type="entry name" value="Homeodomain-like"/>
    <property type="match status" value="1"/>
</dbReference>
<dbReference type="GO" id="GO:0006355">
    <property type="term" value="P:regulation of DNA-templated transcription"/>
    <property type="evidence" value="ECO:0007669"/>
    <property type="project" value="InterPro"/>
</dbReference>
<gene>
    <name evidence="8" type="ORF">H9950_11015</name>
</gene>
<evidence type="ECO:0000259" key="6">
    <source>
        <dbReference type="PROSITE" id="PS50045"/>
    </source>
</evidence>
<evidence type="ECO:0000256" key="2">
    <source>
        <dbReference type="ARBA" id="ARBA00022840"/>
    </source>
</evidence>
<keyword evidence="3" id="KW-0805">Transcription regulation</keyword>
<dbReference type="InterPro" id="IPR058031">
    <property type="entry name" value="AAA_lid_NorR"/>
</dbReference>
<dbReference type="GO" id="GO:0000160">
    <property type="term" value="P:phosphorelay signal transduction system"/>
    <property type="evidence" value="ECO:0007669"/>
    <property type="project" value="InterPro"/>
</dbReference>
<dbReference type="CDD" id="cd00156">
    <property type="entry name" value="REC"/>
    <property type="match status" value="1"/>
</dbReference>
<dbReference type="SMART" id="SM00448">
    <property type="entry name" value="REC"/>
    <property type="match status" value="1"/>
</dbReference>
<dbReference type="InterPro" id="IPR001789">
    <property type="entry name" value="Sig_transdc_resp-reg_receiver"/>
</dbReference>
<keyword evidence="1" id="KW-0547">Nucleotide-binding</keyword>
<dbReference type="InterPro" id="IPR009057">
    <property type="entry name" value="Homeodomain-like_sf"/>
</dbReference>
<dbReference type="Gene3D" id="3.40.50.300">
    <property type="entry name" value="P-loop containing nucleotide triphosphate hydrolases"/>
    <property type="match status" value="1"/>
</dbReference>
<dbReference type="SMART" id="SM00382">
    <property type="entry name" value="AAA"/>
    <property type="match status" value="1"/>
</dbReference>
<dbReference type="Pfam" id="PF00158">
    <property type="entry name" value="Sigma54_activat"/>
    <property type="match status" value="1"/>
</dbReference>
<comment type="caution">
    <text evidence="8">The sequence shown here is derived from an EMBL/GenBank/DDBJ whole genome shotgun (WGS) entry which is preliminary data.</text>
</comment>
<reference evidence="8" key="2">
    <citation type="submission" date="2021-04" db="EMBL/GenBank/DDBJ databases">
        <authorList>
            <person name="Gilroy R."/>
        </authorList>
    </citation>
    <scope>NUCLEOTIDE SEQUENCE</scope>
    <source>
        <strain evidence="8">ChiHjej12B11-9795</strain>
    </source>
</reference>
<dbReference type="Pfam" id="PF00072">
    <property type="entry name" value="Response_reg"/>
    <property type="match status" value="1"/>
</dbReference>
<dbReference type="PANTHER" id="PTHR32071:SF113">
    <property type="entry name" value="ALGINATE BIOSYNTHESIS TRANSCRIPTIONAL REGULATORY PROTEIN ALGB"/>
    <property type="match status" value="1"/>
</dbReference>
<dbReference type="InterPro" id="IPR003593">
    <property type="entry name" value="AAA+_ATPase"/>
</dbReference>
<accession>A0A9D2HWB2</accession>
<evidence type="ECO:0000256" key="1">
    <source>
        <dbReference type="ARBA" id="ARBA00022741"/>
    </source>
</evidence>
<evidence type="ECO:0000256" key="5">
    <source>
        <dbReference type="PROSITE-ProRule" id="PRU00169"/>
    </source>
</evidence>
<keyword evidence="5" id="KW-0597">Phosphoprotein</keyword>
<dbReference type="Gene3D" id="1.10.8.60">
    <property type="match status" value="1"/>
</dbReference>
<dbReference type="GO" id="GO:0043565">
    <property type="term" value="F:sequence-specific DNA binding"/>
    <property type="evidence" value="ECO:0007669"/>
    <property type="project" value="InterPro"/>
</dbReference>
<proteinExistence type="predicted"/>
<sequence length="444" mass="49917">MKKNGNILIVDDNRNVLTALQLLLKPYFNRIELLPSPVTLPSVLRETEWNVLLLDMNFTSGINNGNEGLYWLHEVLRLRPKLPVVLFTAYADIDLAVRGIKEGATDFVVKPWDNQKLTDTLLKAAAPARSRQEERPAETPDMYWGESSAMLQLRKMVEKVAATDANVLITGENGTGKEMLARELHRLSQRDGHPMVTVDMGAVTETLFESELFGHVKGAFTDARADRPGKFEAADHGTLFLDEIGNLPYHLQAKLLTALQRRSIVRVGSNTPIPVDIRLICATNRNLPALVQRGEFREDLLYRINTIHLEIPPLRERPQDILPLAEKFIVRFAQKYDKGELHLTEEARGKLSRHPWKGNIRELEHAIEKAVIIGDGPTLPAEVFQLQQTGETVDEAAPASTLEEMERQMIRKALATCSGNLSAVAAQLDITRQTLYNKMKKYGL</sequence>
<dbReference type="InterPro" id="IPR002197">
    <property type="entry name" value="HTH_Fis"/>
</dbReference>
<dbReference type="Gene3D" id="3.40.50.2300">
    <property type="match status" value="1"/>
</dbReference>
<feature type="domain" description="Sigma-54 factor interaction" evidence="6">
    <location>
        <begin position="143"/>
        <end position="372"/>
    </location>
</feature>
<keyword evidence="4" id="KW-0804">Transcription</keyword>
<evidence type="ECO:0000313" key="9">
    <source>
        <dbReference type="Proteomes" id="UP000823862"/>
    </source>
</evidence>
<dbReference type="SUPFAM" id="SSF52172">
    <property type="entry name" value="CheY-like"/>
    <property type="match status" value="1"/>
</dbReference>
<evidence type="ECO:0000256" key="3">
    <source>
        <dbReference type="ARBA" id="ARBA00023015"/>
    </source>
</evidence>
<dbReference type="Pfam" id="PF25601">
    <property type="entry name" value="AAA_lid_14"/>
    <property type="match status" value="1"/>
</dbReference>
<feature type="domain" description="Response regulatory" evidence="7">
    <location>
        <begin position="6"/>
        <end position="125"/>
    </location>
</feature>
<dbReference type="Pfam" id="PF02954">
    <property type="entry name" value="HTH_8"/>
    <property type="match status" value="1"/>
</dbReference>
<dbReference type="InterPro" id="IPR011006">
    <property type="entry name" value="CheY-like_superfamily"/>
</dbReference>
<dbReference type="InterPro" id="IPR002078">
    <property type="entry name" value="Sigma_54_int"/>
</dbReference>
<reference evidence="8" key="1">
    <citation type="journal article" date="2021" name="PeerJ">
        <title>Extensive microbial diversity within the chicken gut microbiome revealed by metagenomics and culture.</title>
        <authorList>
            <person name="Gilroy R."/>
            <person name="Ravi A."/>
            <person name="Getino M."/>
            <person name="Pursley I."/>
            <person name="Horton D.L."/>
            <person name="Alikhan N.F."/>
            <person name="Baker D."/>
            <person name="Gharbi K."/>
            <person name="Hall N."/>
            <person name="Watson M."/>
            <person name="Adriaenssens E.M."/>
            <person name="Foster-Nyarko E."/>
            <person name="Jarju S."/>
            <person name="Secka A."/>
            <person name="Antonio M."/>
            <person name="Oren A."/>
            <person name="Chaudhuri R.R."/>
            <person name="La Ragione R."/>
            <person name="Hildebrand F."/>
            <person name="Pallen M.J."/>
        </authorList>
    </citation>
    <scope>NUCLEOTIDE SEQUENCE</scope>
    <source>
        <strain evidence="8">ChiHjej12B11-9795</strain>
    </source>
</reference>
<keyword evidence="2" id="KW-0067">ATP-binding</keyword>
<dbReference type="AlphaFoldDB" id="A0A9D2HWB2"/>
<dbReference type="SUPFAM" id="SSF52540">
    <property type="entry name" value="P-loop containing nucleoside triphosphate hydrolases"/>
    <property type="match status" value="1"/>
</dbReference>
<organism evidence="8 9">
    <name type="scientific">Candidatus Bacteroides avicola</name>
    <dbReference type="NCBI Taxonomy" id="2838468"/>
    <lineage>
        <taxon>Bacteria</taxon>
        <taxon>Pseudomonadati</taxon>
        <taxon>Bacteroidota</taxon>
        <taxon>Bacteroidia</taxon>
        <taxon>Bacteroidales</taxon>
        <taxon>Bacteroidaceae</taxon>
        <taxon>Bacteroides</taxon>
    </lineage>
</organism>
<evidence type="ECO:0000259" key="7">
    <source>
        <dbReference type="PROSITE" id="PS50110"/>
    </source>
</evidence>
<dbReference type="GO" id="GO:0005524">
    <property type="term" value="F:ATP binding"/>
    <property type="evidence" value="ECO:0007669"/>
    <property type="project" value="UniProtKB-KW"/>
</dbReference>
<dbReference type="Proteomes" id="UP000823862">
    <property type="component" value="Unassembled WGS sequence"/>
</dbReference>
<name>A0A9D2HWB2_9BACE</name>
<dbReference type="InterPro" id="IPR027417">
    <property type="entry name" value="P-loop_NTPase"/>
</dbReference>
<feature type="modified residue" description="4-aspartylphosphate" evidence="5">
    <location>
        <position position="55"/>
    </location>
</feature>
<dbReference type="FunFam" id="3.40.50.300:FF:000006">
    <property type="entry name" value="DNA-binding transcriptional regulator NtrC"/>
    <property type="match status" value="1"/>
</dbReference>